<dbReference type="Proteomes" id="UP001589647">
    <property type="component" value="Unassembled WGS sequence"/>
</dbReference>
<evidence type="ECO:0000313" key="3">
    <source>
        <dbReference type="EMBL" id="MFB9204338.1"/>
    </source>
</evidence>
<feature type="transmembrane region" description="Helical" evidence="2">
    <location>
        <begin position="45"/>
        <end position="67"/>
    </location>
</feature>
<evidence type="ECO:0000313" key="4">
    <source>
        <dbReference type="Proteomes" id="UP001589647"/>
    </source>
</evidence>
<sequence length="414" mass="43471">MDDEIRTFADGRPSAPSYEPQARARARERLLAEARGGRRLRLPRLGWQTAAAFGVTVVLVGGVAVALSGQNTPGARPATSVVLTTGELNPRPDQFILVESDTMYGAHSVNGSGGESRHLYRQHRKIWKSVDGSKDGLLLIEGREPRPWPGEPLPADAGNWQGSQWNRLASCPDLRGSNRDDYVYLSTLPADATAMRNGLYQPVPQGKAISADAAAFTRAGDLVRENYLPKPQRDALFEAVKAIPGVEVAEGVADSSGRVGVALGRVTDFGVREELIFDPVEHMFLGERQTAAGEQAGAPKGSVLALTAQLDVSVVDTLPDAPDAGADASCAVETLAPTPIPSETDVATSEQPAAEVTITSTLAPPTDEPGDGPEPTDTPTPGDGSKPKPTDTPTPGDGSKPEPTRTVTPTPAGS</sequence>
<accession>A0ABV5IIG7</accession>
<keyword evidence="4" id="KW-1185">Reference proteome</keyword>
<feature type="region of interest" description="Disordered" evidence="1">
    <location>
        <begin position="1"/>
        <end position="23"/>
    </location>
</feature>
<feature type="compositionally biased region" description="Polar residues" evidence="1">
    <location>
        <begin position="345"/>
        <end position="363"/>
    </location>
</feature>
<feature type="compositionally biased region" description="Polar residues" evidence="1">
    <location>
        <begin position="405"/>
        <end position="414"/>
    </location>
</feature>
<gene>
    <name evidence="3" type="ORF">ACFFV7_24305</name>
</gene>
<organism evidence="3 4">
    <name type="scientific">Nonomuraea spiralis</name>
    <dbReference type="NCBI Taxonomy" id="46182"/>
    <lineage>
        <taxon>Bacteria</taxon>
        <taxon>Bacillati</taxon>
        <taxon>Actinomycetota</taxon>
        <taxon>Actinomycetes</taxon>
        <taxon>Streptosporangiales</taxon>
        <taxon>Streptosporangiaceae</taxon>
        <taxon>Nonomuraea</taxon>
    </lineage>
</organism>
<name>A0ABV5IIG7_9ACTN</name>
<dbReference type="NCBIfam" id="NF038083">
    <property type="entry name" value="CU044_5270_fam"/>
    <property type="match status" value="1"/>
</dbReference>
<dbReference type="InterPro" id="IPR047789">
    <property type="entry name" value="CU044_5270-like"/>
</dbReference>
<keyword evidence="2" id="KW-1133">Transmembrane helix</keyword>
<keyword evidence="2" id="KW-0472">Membrane</keyword>
<feature type="region of interest" description="Disordered" evidence="1">
    <location>
        <begin position="338"/>
        <end position="414"/>
    </location>
</feature>
<protein>
    <submittedName>
        <fullName evidence="3">CU044_5270 family protein</fullName>
    </submittedName>
</protein>
<dbReference type="RefSeq" id="WP_189650982.1">
    <property type="nucleotide sequence ID" value="NZ_BMRC01000016.1"/>
</dbReference>
<reference evidence="3 4" key="1">
    <citation type="submission" date="2024-09" db="EMBL/GenBank/DDBJ databases">
        <authorList>
            <person name="Sun Q."/>
            <person name="Mori K."/>
        </authorList>
    </citation>
    <scope>NUCLEOTIDE SEQUENCE [LARGE SCALE GENOMIC DNA]</scope>
    <source>
        <strain evidence="3 4">CCM 3426</strain>
    </source>
</reference>
<comment type="caution">
    <text evidence="3">The sequence shown here is derived from an EMBL/GenBank/DDBJ whole genome shotgun (WGS) entry which is preliminary data.</text>
</comment>
<evidence type="ECO:0000256" key="2">
    <source>
        <dbReference type="SAM" id="Phobius"/>
    </source>
</evidence>
<evidence type="ECO:0000256" key="1">
    <source>
        <dbReference type="SAM" id="MobiDB-lite"/>
    </source>
</evidence>
<feature type="compositionally biased region" description="Low complexity" evidence="1">
    <location>
        <begin position="373"/>
        <end position="384"/>
    </location>
</feature>
<proteinExistence type="predicted"/>
<keyword evidence="2" id="KW-0812">Transmembrane</keyword>
<dbReference type="EMBL" id="JBHMEI010000017">
    <property type="protein sequence ID" value="MFB9204338.1"/>
    <property type="molecule type" value="Genomic_DNA"/>
</dbReference>